<dbReference type="Gene3D" id="3.40.190.290">
    <property type="match status" value="1"/>
</dbReference>
<keyword evidence="4" id="KW-0804">Transcription</keyword>
<dbReference type="FunFam" id="1.10.10.10:FF:000001">
    <property type="entry name" value="LysR family transcriptional regulator"/>
    <property type="match status" value="1"/>
</dbReference>
<evidence type="ECO:0000256" key="3">
    <source>
        <dbReference type="ARBA" id="ARBA00023125"/>
    </source>
</evidence>
<dbReference type="InterPro" id="IPR005119">
    <property type="entry name" value="LysR_subst-bd"/>
</dbReference>
<sequence>MDTIYSMRVFVRVAHTGSFTAAAEVMQIATGRASRAVSQLENRLRTRLLNRSTRRLALTQAGQRYFEQCNEILAIIDQAEAEARESQVRPSGNLRIYAPTGLGQHYIVKAIGLYRSRYPEVHVQLTLGQRLPDLVNEGYDTVVAAAVELPDSGLISQKVGTTFSIVCASRSYTERHGIPQIPVDLRNHSCLQLNTCAFVGDAWVLEGEADEQSIRLGKPSLEVNTTEALVSAVREGLGVGLIPLHSAVGGLLSTEFEWILREYRSQRIDVFALYPSRRYIDAKIRTWVDFLSETLPAMLACDQEKALQLGFS</sequence>
<gene>
    <name evidence="6" type="ORF">E2553_35485</name>
</gene>
<comment type="caution">
    <text evidence="6">The sequence shown here is derived from an EMBL/GenBank/DDBJ whole genome shotgun (WGS) entry which is preliminary data.</text>
</comment>
<dbReference type="Pfam" id="PF03466">
    <property type="entry name" value="LysR_substrate"/>
    <property type="match status" value="1"/>
</dbReference>
<dbReference type="Gene3D" id="1.10.10.10">
    <property type="entry name" value="Winged helix-like DNA-binding domain superfamily/Winged helix DNA-binding domain"/>
    <property type="match status" value="1"/>
</dbReference>
<dbReference type="Pfam" id="PF00126">
    <property type="entry name" value="HTH_1"/>
    <property type="match status" value="1"/>
</dbReference>
<name>A0A4Y8MWK3_9BURK</name>
<evidence type="ECO:0000313" key="6">
    <source>
        <dbReference type="EMBL" id="TFE41930.1"/>
    </source>
</evidence>
<comment type="similarity">
    <text evidence="1">Belongs to the LysR transcriptional regulatory family.</text>
</comment>
<dbReference type="Proteomes" id="UP000297385">
    <property type="component" value="Unassembled WGS sequence"/>
</dbReference>
<evidence type="ECO:0000256" key="4">
    <source>
        <dbReference type="ARBA" id="ARBA00023163"/>
    </source>
</evidence>
<organism evidence="6 7">
    <name type="scientific">Paraburkholderia dipogonis</name>
    <dbReference type="NCBI Taxonomy" id="1211383"/>
    <lineage>
        <taxon>Bacteria</taxon>
        <taxon>Pseudomonadati</taxon>
        <taxon>Pseudomonadota</taxon>
        <taxon>Betaproteobacteria</taxon>
        <taxon>Burkholderiales</taxon>
        <taxon>Burkholderiaceae</taxon>
        <taxon>Paraburkholderia</taxon>
    </lineage>
</organism>
<dbReference type="InterPro" id="IPR036388">
    <property type="entry name" value="WH-like_DNA-bd_sf"/>
</dbReference>
<evidence type="ECO:0000256" key="1">
    <source>
        <dbReference type="ARBA" id="ARBA00009437"/>
    </source>
</evidence>
<dbReference type="PANTHER" id="PTHR30537">
    <property type="entry name" value="HTH-TYPE TRANSCRIPTIONAL REGULATOR"/>
    <property type="match status" value="1"/>
</dbReference>
<dbReference type="GO" id="GO:0003700">
    <property type="term" value="F:DNA-binding transcription factor activity"/>
    <property type="evidence" value="ECO:0007669"/>
    <property type="project" value="InterPro"/>
</dbReference>
<keyword evidence="3" id="KW-0238">DNA-binding</keyword>
<keyword evidence="2" id="KW-0805">Transcription regulation</keyword>
<dbReference type="GO" id="GO:0003677">
    <property type="term" value="F:DNA binding"/>
    <property type="evidence" value="ECO:0007669"/>
    <property type="project" value="UniProtKB-KW"/>
</dbReference>
<dbReference type="EMBL" id="SNVI01000002">
    <property type="protein sequence ID" value="TFE41930.1"/>
    <property type="molecule type" value="Genomic_DNA"/>
</dbReference>
<evidence type="ECO:0000256" key="2">
    <source>
        <dbReference type="ARBA" id="ARBA00023015"/>
    </source>
</evidence>
<dbReference type="InterPro" id="IPR036390">
    <property type="entry name" value="WH_DNA-bd_sf"/>
</dbReference>
<evidence type="ECO:0000259" key="5">
    <source>
        <dbReference type="PROSITE" id="PS50931"/>
    </source>
</evidence>
<dbReference type="SUPFAM" id="SSF46785">
    <property type="entry name" value="Winged helix' DNA-binding domain"/>
    <property type="match status" value="1"/>
</dbReference>
<protein>
    <submittedName>
        <fullName evidence="6">LysR family transcriptional regulator</fullName>
    </submittedName>
</protein>
<dbReference type="GeneID" id="97310947"/>
<evidence type="ECO:0000313" key="7">
    <source>
        <dbReference type="Proteomes" id="UP000297385"/>
    </source>
</evidence>
<dbReference type="RefSeq" id="WP_134465207.1">
    <property type="nucleotide sequence ID" value="NZ_JBHMFL010000064.1"/>
</dbReference>
<accession>A0A4Y8MWK3</accession>
<dbReference type="PANTHER" id="PTHR30537:SF5">
    <property type="entry name" value="HTH-TYPE TRANSCRIPTIONAL ACTIVATOR TTDR-RELATED"/>
    <property type="match status" value="1"/>
</dbReference>
<dbReference type="AlphaFoldDB" id="A0A4Y8MWK3"/>
<dbReference type="CDD" id="cd08422">
    <property type="entry name" value="PBP2_CrgA_like"/>
    <property type="match status" value="1"/>
</dbReference>
<dbReference type="SUPFAM" id="SSF53850">
    <property type="entry name" value="Periplasmic binding protein-like II"/>
    <property type="match status" value="1"/>
</dbReference>
<dbReference type="InterPro" id="IPR058163">
    <property type="entry name" value="LysR-type_TF_proteobact-type"/>
</dbReference>
<reference evidence="6 7" key="1">
    <citation type="submission" date="2019-03" db="EMBL/GenBank/DDBJ databases">
        <title>Complete Genome Sequence of Paraburkholderia dipogonis ICMP 19430T, a Nitrogen-fixing Symbiont of the South African Invasive Legume Dipogon lignosus in New Zealand.</title>
        <authorList>
            <person name="De Meyer S.E."/>
        </authorList>
    </citation>
    <scope>NUCLEOTIDE SEQUENCE [LARGE SCALE GENOMIC DNA]</scope>
    <source>
        <strain evidence="6 7">ICMP 19430</strain>
    </source>
</reference>
<dbReference type="InterPro" id="IPR000847">
    <property type="entry name" value="LysR_HTH_N"/>
</dbReference>
<proteinExistence type="inferred from homology"/>
<dbReference type="PROSITE" id="PS50931">
    <property type="entry name" value="HTH_LYSR"/>
    <property type="match status" value="1"/>
</dbReference>
<feature type="domain" description="HTH lysR-type" evidence="5">
    <location>
        <begin position="1"/>
        <end position="59"/>
    </location>
</feature>